<dbReference type="InterPro" id="IPR050261">
    <property type="entry name" value="FrsA_esterase"/>
</dbReference>
<dbReference type="OrthoDB" id="8564128at2"/>
<dbReference type="SUPFAM" id="SSF53474">
    <property type="entry name" value="alpha/beta-Hydrolases"/>
    <property type="match status" value="1"/>
</dbReference>
<dbReference type="RefSeq" id="WP_131412108.1">
    <property type="nucleotide sequence ID" value="NZ_SJOP01000019.1"/>
</dbReference>
<keyword evidence="4" id="KW-1185">Reference proteome</keyword>
<evidence type="ECO:0000256" key="1">
    <source>
        <dbReference type="SAM" id="SignalP"/>
    </source>
</evidence>
<dbReference type="GO" id="GO:0016787">
    <property type="term" value="F:hydrolase activity"/>
    <property type="evidence" value="ECO:0007669"/>
    <property type="project" value="UniProtKB-KW"/>
</dbReference>
<feature type="chain" id="PRO_5020841391" evidence="1">
    <location>
        <begin position="28"/>
        <end position="392"/>
    </location>
</feature>
<sequence length="392" mass="42339">MRNRFTTRLAKRLFATALLLFTVAGHADVVEHPPEYQQIDGLIREPLLLAVTLDNGQPAVLDAFVTRMTSQTPQPIVLITNGTVGTAEFDRWIINPNRYAATAIAFARHGYAAVVVLRQGYGQSSGAAEYADGSCAQPLHQQAGEQDTRNLLAAFNAVRHLPWAAPDNAILAGMSAGGFAVIATGAANPPGVKAVINFDGGRGAIDGKSLCDRAGLLNAYARYGKTAQIPSLWLYAKNDKSFPPAMGKEMFDAYQQENHTAQFITMPAFGNNGHVFMDSAPESFWWQTVAAFLKQQHLPVSEAVPLPKTQLAAPPALNATGKKAFSEYAAAQRYEKAFATDEDGDWGAAYWARNSHEAAKTALSICQQEQRPGAAKCTVYAINNRVVTEKTP</sequence>
<gene>
    <name evidence="3" type="ORF">E0L21_18660</name>
</gene>
<dbReference type="PANTHER" id="PTHR22946">
    <property type="entry name" value="DIENELACTONE HYDROLASE DOMAIN-CONTAINING PROTEIN-RELATED"/>
    <property type="match status" value="1"/>
</dbReference>
<evidence type="ECO:0000259" key="2">
    <source>
        <dbReference type="Pfam" id="PF01738"/>
    </source>
</evidence>
<comment type="caution">
    <text evidence="3">The sequence shown here is derived from an EMBL/GenBank/DDBJ whole genome shotgun (WGS) entry which is preliminary data.</text>
</comment>
<keyword evidence="3" id="KW-0378">Hydrolase</keyword>
<dbReference type="Gene3D" id="3.40.50.1820">
    <property type="entry name" value="alpha/beta hydrolase"/>
    <property type="match status" value="1"/>
</dbReference>
<dbReference type="Pfam" id="PF01738">
    <property type="entry name" value="DLH"/>
    <property type="match status" value="1"/>
</dbReference>
<dbReference type="InterPro" id="IPR002925">
    <property type="entry name" value="Dienelactn_hydro"/>
</dbReference>
<name>A0A4R0GZ93_9ENTR</name>
<dbReference type="InterPro" id="IPR029058">
    <property type="entry name" value="AB_hydrolase_fold"/>
</dbReference>
<reference evidence="3 4" key="1">
    <citation type="submission" date="2019-02" db="EMBL/GenBank/DDBJ databases">
        <title>The draft genome of Kosakonia quasisacchari strain WCHKQ120001.</title>
        <authorList>
            <person name="Wang C."/>
            <person name="Feng Y."/>
            <person name="Zong Z."/>
        </authorList>
    </citation>
    <scope>NUCLEOTIDE SEQUENCE [LARGE SCALE GENOMIC DNA]</scope>
    <source>
        <strain evidence="3 4">WCHKQ120001</strain>
    </source>
</reference>
<evidence type="ECO:0000313" key="3">
    <source>
        <dbReference type="EMBL" id="TCC01192.1"/>
    </source>
</evidence>
<organism evidence="3 4">
    <name type="scientific">Kosakonia quasisacchari</name>
    <dbReference type="NCBI Taxonomy" id="2529380"/>
    <lineage>
        <taxon>Bacteria</taxon>
        <taxon>Pseudomonadati</taxon>
        <taxon>Pseudomonadota</taxon>
        <taxon>Gammaproteobacteria</taxon>
        <taxon>Enterobacterales</taxon>
        <taxon>Enterobacteriaceae</taxon>
        <taxon>Kosakonia</taxon>
    </lineage>
</organism>
<proteinExistence type="predicted"/>
<dbReference type="Proteomes" id="UP000291793">
    <property type="component" value="Unassembled WGS sequence"/>
</dbReference>
<keyword evidence="1" id="KW-0732">Signal</keyword>
<protein>
    <submittedName>
        <fullName evidence="3">Dienelactone hydrolase</fullName>
    </submittedName>
</protein>
<evidence type="ECO:0000313" key="4">
    <source>
        <dbReference type="Proteomes" id="UP000291793"/>
    </source>
</evidence>
<dbReference type="AlphaFoldDB" id="A0A4R0GZ93"/>
<dbReference type="EMBL" id="SJOP01000019">
    <property type="protein sequence ID" value="TCC01192.1"/>
    <property type="molecule type" value="Genomic_DNA"/>
</dbReference>
<feature type="domain" description="Dienelactone hydrolase" evidence="2">
    <location>
        <begin position="62"/>
        <end position="282"/>
    </location>
</feature>
<accession>A0A4R0GZ93</accession>
<feature type="signal peptide" evidence="1">
    <location>
        <begin position="1"/>
        <end position="27"/>
    </location>
</feature>